<comment type="subcellular location">
    <subcellularLocation>
        <location evidence="2">Membrane</location>
        <topology evidence="2">Single-pass membrane protein</topology>
    </subcellularLocation>
</comment>
<dbReference type="AlphaFoldDB" id="A0AAJ0AHF0"/>
<dbReference type="GO" id="GO:0016705">
    <property type="term" value="F:oxidoreductase activity, acting on paired donors, with incorporation or reduction of molecular oxygen"/>
    <property type="evidence" value="ECO:0007669"/>
    <property type="project" value="InterPro"/>
</dbReference>
<evidence type="ECO:0000313" key="12">
    <source>
        <dbReference type="Proteomes" id="UP001224890"/>
    </source>
</evidence>
<evidence type="ECO:0000256" key="5">
    <source>
        <dbReference type="ARBA" id="ARBA00022723"/>
    </source>
</evidence>
<keyword evidence="5" id="KW-0479">Metal-binding</keyword>
<name>A0AAJ0AHF0_9PEZI</name>
<dbReference type="GO" id="GO:0005506">
    <property type="term" value="F:iron ion binding"/>
    <property type="evidence" value="ECO:0007669"/>
    <property type="project" value="InterPro"/>
</dbReference>
<keyword evidence="4" id="KW-0812">Transmembrane</keyword>
<dbReference type="EMBL" id="JAHMHR010000028">
    <property type="protein sequence ID" value="KAK1673931.1"/>
    <property type="molecule type" value="Genomic_DNA"/>
</dbReference>
<dbReference type="GO" id="GO:0020037">
    <property type="term" value="F:heme binding"/>
    <property type="evidence" value="ECO:0007669"/>
    <property type="project" value="InterPro"/>
</dbReference>
<evidence type="ECO:0000256" key="8">
    <source>
        <dbReference type="ARBA" id="ARBA00023004"/>
    </source>
</evidence>
<organism evidence="11 12">
    <name type="scientific">Colletotrichum godetiae</name>
    <dbReference type="NCBI Taxonomy" id="1209918"/>
    <lineage>
        <taxon>Eukaryota</taxon>
        <taxon>Fungi</taxon>
        <taxon>Dikarya</taxon>
        <taxon>Ascomycota</taxon>
        <taxon>Pezizomycotina</taxon>
        <taxon>Sordariomycetes</taxon>
        <taxon>Hypocreomycetidae</taxon>
        <taxon>Glomerellales</taxon>
        <taxon>Glomerellaceae</taxon>
        <taxon>Colletotrichum</taxon>
        <taxon>Colletotrichum acutatum species complex</taxon>
    </lineage>
</organism>
<proteinExistence type="inferred from homology"/>
<protein>
    <submittedName>
        <fullName evidence="11">Cytochrome P450</fullName>
    </submittedName>
</protein>
<evidence type="ECO:0000256" key="4">
    <source>
        <dbReference type="ARBA" id="ARBA00022692"/>
    </source>
</evidence>
<dbReference type="GO" id="GO:0016020">
    <property type="term" value="C:membrane"/>
    <property type="evidence" value="ECO:0007669"/>
    <property type="project" value="UniProtKB-SubCell"/>
</dbReference>
<keyword evidence="10" id="KW-0472">Membrane</keyword>
<evidence type="ECO:0000256" key="3">
    <source>
        <dbReference type="ARBA" id="ARBA00010617"/>
    </source>
</evidence>
<dbReference type="GO" id="GO:0004497">
    <property type="term" value="F:monooxygenase activity"/>
    <property type="evidence" value="ECO:0007669"/>
    <property type="project" value="UniProtKB-KW"/>
</dbReference>
<comment type="cofactor">
    <cofactor evidence="1">
        <name>heme</name>
        <dbReference type="ChEBI" id="CHEBI:30413"/>
    </cofactor>
</comment>
<keyword evidence="7" id="KW-0560">Oxidoreductase</keyword>
<dbReference type="Proteomes" id="UP001224890">
    <property type="component" value="Unassembled WGS sequence"/>
</dbReference>
<keyword evidence="9" id="KW-0503">Monooxygenase</keyword>
<dbReference type="PANTHER" id="PTHR24287:SF18">
    <property type="entry name" value="CYTOCHROME P450 MONOOXYGENASE APDE-RELATED"/>
    <property type="match status" value="1"/>
</dbReference>
<dbReference type="Gene3D" id="1.10.630.10">
    <property type="entry name" value="Cytochrome P450"/>
    <property type="match status" value="2"/>
</dbReference>
<keyword evidence="6" id="KW-1133">Transmembrane helix</keyword>
<dbReference type="RefSeq" id="XP_060427934.1">
    <property type="nucleotide sequence ID" value="XM_060572568.1"/>
</dbReference>
<reference evidence="11" key="1">
    <citation type="submission" date="2021-06" db="EMBL/GenBank/DDBJ databases">
        <title>Comparative genomics, transcriptomics and evolutionary studies reveal genomic signatures of adaptation to plant cell wall in hemibiotrophic fungi.</title>
        <authorList>
            <consortium name="DOE Joint Genome Institute"/>
            <person name="Baroncelli R."/>
            <person name="Diaz J.F."/>
            <person name="Benocci T."/>
            <person name="Peng M."/>
            <person name="Battaglia E."/>
            <person name="Haridas S."/>
            <person name="Andreopoulos W."/>
            <person name="Labutti K."/>
            <person name="Pangilinan J."/>
            <person name="Floch G.L."/>
            <person name="Makela M.R."/>
            <person name="Henrissat B."/>
            <person name="Grigoriev I.V."/>
            <person name="Crouch J.A."/>
            <person name="De Vries R.P."/>
            <person name="Sukno S.A."/>
            <person name="Thon M.R."/>
        </authorList>
    </citation>
    <scope>NUCLEOTIDE SEQUENCE</scope>
    <source>
        <strain evidence="11">CBS 193.32</strain>
    </source>
</reference>
<evidence type="ECO:0000256" key="10">
    <source>
        <dbReference type="ARBA" id="ARBA00023136"/>
    </source>
</evidence>
<dbReference type="SUPFAM" id="SSF48264">
    <property type="entry name" value="Cytochrome P450"/>
    <property type="match status" value="1"/>
</dbReference>
<evidence type="ECO:0000313" key="11">
    <source>
        <dbReference type="EMBL" id="KAK1673931.1"/>
    </source>
</evidence>
<comment type="similarity">
    <text evidence="3">Belongs to the cytochrome P450 family.</text>
</comment>
<keyword evidence="12" id="KW-1185">Reference proteome</keyword>
<keyword evidence="8" id="KW-0408">Iron</keyword>
<evidence type="ECO:0000256" key="2">
    <source>
        <dbReference type="ARBA" id="ARBA00004167"/>
    </source>
</evidence>
<comment type="caution">
    <text evidence="11">The sequence shown here is derived from an EMBL/GenBank/DDBJ whole genome shotgun (WGS) entry which is preliminary data.</text>
</comment>
<dbReference type="InterPro" id="IPR017972">
    <property type="entry name" value="Cyt_P450_CS"/>
</dbReference>
<dbReference type="PROSITE" id="PS00086">
    <property type="entry name" value="CYTOCHROME_P450"/>
    <property type="match status" value="1"/>
</dbReference>
<gene>
    <name evidence="11" type="ORF">BDP55DRAFT_633540</name>
</gene>
<evidence type="ECO:0000256" key="1">
    <source>
        <dbReference type="ARBA" id="ARBA00001971"/>
    </source>
</evidence>
<evidence type="ECO:0000256" key="6">
    <source>
        <dbReference type="ARBA" id="ARBA00022989"/>
    </source>
</evidence>
<dbReference type="PANTHER" id="PTHR24287">
    <property type="entry name" value="P450, PUTATIVE (EUROFUNG)-RELATED"/>
    <property type="match status" value="1"/>
</dbReference>
<dbReference type="InterPro" id="IPR047146">
    <property type="entry name" value="Cyt_P450_E_CYP52_fungi"/>
</dbReference>
<accession>A0AAJ0AHF0</accession>
<evidence type="ECO:0000256" key="7">
    <source>
        <dbReference type="ARBA" id="ARBA00023002"/>
    </source>
</evidence>
<dbReference type="InterPro" id="IPR036396">
    <property type="entry name" value="Cyt_P450_sf"/>
</dbReference>
<dbReference type="GeneID" id="85457094"/>
<sequence length="421" mass="47202">MVKYIESTMLSVHIGVVEHGHSLFLRSSAEFQTRYMNIAPTLRIDIFGEGYIITDPVNIETILSTRFEDFGLDSRRLRLMPLPGEGIFTDSDLTAFGEHTDMLLLALEHESQKSAAVDLQPHFFEYTLGTTTHLLFGEPHHNLPKKGRLALRHNFDYATLISAIRLHLSDLSYLCSPKNFQEACKVVRDWATFFSDKALDFMEEHGEEAAKSSFIVNLWRDTRQRHDSLSAWLDILVRNPELIERLKSEMASAAIPDNGVLTGKHIQELPFLSTPSIPVASCNFRIAFRTTVLPRGVGPDGESPVLIRNSVGHGWSTYHLHRHEAIYGTDASIYRPSLWEDGDLIRKAGLGGFLDFHGGPRVCLGTEDYAIMEASYAIVRMLQKFPGIRLPPGVPNEPVGMKRQHLGIVLTSAEGAQVLLE</sequence>
<evidence type="ECO:0000256" key="9">
    <source>
        <dbReference type="ARBA" id="ARBA00023033"/>
    </source>
</evidence>